<keyword evidence="3" id="KW-0238">DNA-binding</keyword>
<evidence type="ECO:0000256" key="1">
    <source>
        <dbReference type="ARBA" id="ARBA00009437"/>
    </source>
</evidence>
<evidence type="ECO:0000313" key="6">
    <source>
        <dbReference type="EMBL" id="OWP49999.1"/>
    </source>
</evidence>
<dbReference type="GO" id="GO:0003700">
    <property type="term" value="F:DNA-binding transcription factor activity"/>
    <property type="evidence" value="ECO:0007669"/>
    <property type="project" value="InterPro"/>
</dbReference>
<dbReference type="RefSeq" id="WP_088418780.1">
    <property type="nucleotide sequence ID" value="NZ_NJBA01000005.1"/>
</dbReference>
<dbReference type="Pfam" id="PF03466">
    <property type="entry name" value="LysR_substrate"/>
    <property type="match status" value="1"/>
</dbReference>
<protein>
    <submittedName>
        <fullName evidence="6">Transcriptional regulator</fullName>
    </submittedName>
</protein>
<dbReference type="GO" id="GO:0006351">
    <property type="term" value="P:DNA-templated transcription"/>
    <property type="evidence" value="ECO:0007669"/>
    <property type="project" value="TreeGrafter"/>
</dbReference>
<reference evidence="6 7" key="1">
    <citation type="submission" date="2017-06" db="EMBL/GenBank/DDBJ databases">
        <title>Draft genome of Pseudomonas nitroreducens DF05.</title>
        <authorList>
            <person name="Iyer R."/>
        </authorList>
    </citation>
    <scope>NUCLEOTIDE SEQUENCE [LARGE SCALE GENOMIC DNA]</scope>
    <source>
        <strain evidence="6 7">DF05</strain>
    </source>
</reference>
<keyword evidence="4" id="KW-0804">Transcription</keyword>
<dbReference type="InterPro" id="IPR000847">
    <property type="entry name" value="LysR_HTH_N"/>
</dbReference>
<dbReference type="STRING" id="46680.GCA_000807755_01879"/>
<keyword evidence="2" id="KW-0805">Transcription regulation</keyword>
<dbReference type="FunFam" id="1.10.10.10:FF:000001">
    <property type="entry name" value="LysR family transcriptional regulator"/>
    <property type="match status" value="1"/>
</dbReference>
<dbReference type="PRINTS" id="PR00039">
    <property type="entry name" value="HTHLYSR"/>
</dbReference>
<feature type="domain" description="HTH lysR-type" evidence="5">
    <location>
        <begin position="6"/>
        <end position="63"/>
    </location>
</feature>
<accession>A0A246F8N5</accession>
<dbReference type="Gene3D" id="3.40.190.10">
    <property type="entry name" value="Periplasmic binding protein-like II"/>
    <property type="match status" value="2"/>
</dbReference>
<dbReference type="PANTHER" id="PTHR30537">
    <property type="entry name" value="HTH-TYPE TRANSCRIPTIONAL REGULATOR"/>
    <property type="match status" value="1"/>
</dbReference>
<dbReference type="InterPro" id="IPR058163">
    <property type="entry name" value="LysR-type_TF_proteobact-type"/>
</dbReference>
<sequence>MSRSFPGTRSLRTFEAAGRHLNFTRAAEEVGLTPAAVSHQIKELEDQLGLGLFVRTSRSIQLTPAGALLLEAAAESLGLLHRATVRARRLARTSEQLRVSLTARFATHWLLPRLPQFRALHPGLKLSFDVSDELRDFAVDDIDLAIRFGSGRYPGLQAERLFDTQIIPVCCPSLLEDGPPLREPRDLKAHTLCHVVCETEGAPWPDWSRWMAAAGVEDFDSSGCVTFEDTSHVVQAVLEGGAVGLADHAMVARELEQGLLVQPFDLGVQVAEDYAYNLVYPQASADEPRIKAFREWILGEMVLG</sequence>
<dbReference type="CDD" id="cd08432">
    <property type="entry name" value="PBP2_GcdR_TrpI_HvrB_AmpR_like"/>
    <property type="match status" value="1"/>
</dbReference>
<evidence type="ECO:0000313" key="7">
    <source>
        <dbReference type="Proteomes" id="UP000198145"/>
    </source>
</evidence>
<dbReference type="Pfam" id="PF00126">
    <property type="entry name" value="HTH_1"/>
    <property type="match status" value="1"/>
</dbReference>
<dbReference type="Gene3D" id="1.10.10.10">
    <property type="entry name" value="Winged helix-like DNA-binding domain superfamily/Winged helix DNA-binding domain"/>
    <property type="match status" value="1"/>
</dbReference>
<dbReference type="InterPro" id="IPR036388">
    <property type="entry name" value="WH-like_DNA-bd_sf"/>
</dbReference>
<comment type="similarity">
    <text evidence="1">Belongs to the LysR transcriptional regulatory family.</text>
</comment>
<dbReference type="NCBIfam" id="NF008352">
    <property type="entry name" value="PRK11139.1"/>
    <property type="match status" value="1"/>
</dbReference>
<dbReference type="eggNOG" id="COG0583">
    <property type="taxonomic scope" value="Bacteria"/>
</dbReference>
<organism evidence="6 7">
    <name type="scientific">Pseudomonas nitroreducens</name>
    <dbReference type="NCBI Taxonomy" id="46680"/>
    <lineage>
        <taxon>Bacteria</taxon>
        <taxon>Pseudomonadati</taxon>
        <taxon>Pseudomonadota</taxon>
        <taxon>Gammaproteobacteria</taxon>
        <taxon>Pseudomonadales</taxon>
        <taxon>Pseudomonadaceae</taxon>
        <taxon>Pseudomonas</taxon>
    </lineage>
</organism>
<dbReference type="SUPFAM" id="SSF46785">
    <property type="entry name" value="Winged helix' DNA-binding domain"/>
    <property type="match status" value="1"/>
</dbReference>
<dbReference type="EMBL" id="NJBA01000005">
    <property type="protein sequence ID" value="OWP49999.1"/>
    <property type="molecule type" value="Genomic_DNA"/>
</dbReference>
<dbReference type="InterPro" id="IPR005119">
    <property type="entry name" value="LysR_subst-bd"/>
</dbReference>
<dbReference type="GO" id="GO:0043565">
    <property type="term" value="F:sequence-specific DNA binding"/>
    <property type="evidence" value="ECO:0007669"/>
    <property type="project" value="TreeGrafter"/>
</dbReference>
<name>A0A246F8N5_PSENT</name>
<evidence type="ECO:0000256" key="2">
    <source>
        <dbReference type="ARBA" id="ARBA00023015"/>
    </source>
</evidence>
<dbReference type="PROSITE" id="PS50931">
    <property type="entry name" value="HTH_LYSR"/>
    <property type="match status" value="1"/>
</dbReference>
<evidence type="ECO:0000256" key="4">
    <source>
        <dbReference type="ARBA" id="ARBA00023163"/>
    </source>
</evidence>
<dbReference type="AlphaFoldDB" id="A0A246F8N5"/>
<evidence type="ECO:0000259" key="5">
    <source>
        <dbReference type="PROSITE" id="PS50931"/>
    </source>
</evidence>
<comment type="caution">
    <text evidence="6">The sequence shown here is derived from an EMBL/GenBank/DDBJ whole genome shotgun (WGS) entry which is preliminary data.</text>
</comment>
<gene>
    <name evidence="6" type="ORF">CEG18_16300</name>
</gene>
<evidence type="ECO:0000256" key="3">
    <source>
        <dbReference type="ARBA" id="ARBA00023125"/>
    </source>
</evidence>
<dbReference type="SUPFAM" id="SSF53850">
    <property type="entry name" value="Periplasmic binding protein-like II"/>
    <property type="match status" value="1"/>
</dbReference>
<dbReference type="Proteomes" id="UP000198145">
    <property type="component" value="Unassembled WGS sequence"/>
</dbReference>
<dbReference type="InterPro" id="IPR036390">
    <property type="entry name" value="WH_DNA-bd_sf"/>
</dbReference>
<dbReference type="PANTHER" id="PTHR30537:SF26">
    <property type="entry name" value="GLYCINE CLEAVAGE SYSTEM TRANSCRIPTIONAL ACTIVATOR"/>
    <property type="match status" value="1"/>
</dbReference>
<proteinExistence type="inferred from homology"/>